<keyword evidence="2" id="KW-1185">Reference proteome</keyword>
<accession>A0A6L5GNZ8</accession>
<dbReference type="Proteomes" id="UP000473648">
    <property type="component" value="Unassembled WGS sequence"/>
</dbReference>
<evidence type="ECO:0000313" key="2">
    <source>
        <dbReference type="Proteomes" id="UP000473648"/>
    </source>
</evidence>
<evidence type="ECO:0000313" key="1">
    <source>
        <dbReference type="EMBL" id="MQM71975.1"/>
    </source>
</evidence>
<sequence>MGAFIPDPYFNVYGPTKAFEMFLTEAMYGGLKGTGVTVSALCPGPTQTNWAANAGKSDSKIAKDPDAFAQTGFIGMQKGQLIIIPDADYRAFRYLMRPLPAKLQAQLIAKWQQKLIAQG</sequence>
<dbReference type="Gene3D" id="3.40.50.720">
    <property type="entry name" value="NAD(P)-binding Rossmann-like Domain"/>
    <property type="match status" value="1"/>
</dbReference>
<comment type="caution">
    <text evidence="1">The sequence shown here is derived from an EMBL/GenBank/DDBJ whole genome shotgun (WGS) entry which is preliminary data.</text>
</comment>
<reference evidence="1" key="1">
    <citation type="journal article" date="2020" name="Appl. Environ. Microbiol.">
        <title>Medium-Chain Fatty Acid Synthesis by 'Candidatus Weimeria bifida' gen. nov., sp. nov., and 'Candidatus Pseudoramibacter fermentans' sp. nov.</title>
        <authorList>
            <person name="Scarborough M.J."/>
            <person name="Myers K.S."/>
            <person name="Donohue T.J."/>
            <person name="Noguera D.R."/>
        </authorList>
    </citation>
    <scope>NUCLEOTIDE SEQUENCE</scope>
    <source>
        <strain evidence="1">EUB1.1</strain>
    </source>
</reference>
<dbReference type="AlphaFoldDB" id="A0A6L5GNZ8"/>
<dbReference type="SUPFAM" id="SSF51735">
    <property type="entry name" value="NAD(P)-binding Rossmann-fold domains"/>
    <property type="match status" value="1"/>
</dbReference>
<dbReference type="EMBL" id="VOGB01000003">
    <property type="protein sequence ID" value="MQM71975.1"/>
    <property type="molecule type" value="Genomic_DNA"/>
</dbReference>
<protein>
    <recommendedName>
        <fullName evidence="3">SDR family NAD(P)-dependent oxidoreductase</fullName>
    </recommendedName>
</protein>
<name>A0A6L5GNZ8_9FIRM</name>
<evidence type="ECO:0008006" key="3">
    <source>
        <dbReference type="Google" id="ProtNLM"/>
    </source>
</evidence>
<dbReference type="InterPro" id="IPR036291">
    <property type="entry name" value="NAD(P)-bd_dom_sf"/>
</dbReference>
<organism evidence="1 2">
    <name type="scientific">Candidatus Pseudoramibacter fermentans</name>
    <dbReference type="NCBI Taxonomy" id="2594427"/>
    <lineage>
        <taxon>Bacteria</taxon>
        <taxon>Bacillati</taxon>
        <taxon>Bacillota</taxon>
        <taxon>Clostridia</taxon>
        <taxon>Eubacteriales</taxon>
        <taxon>Eubacteriaceae</taxon>
        <taxon>Pseudoramibacter</taxon>
    </lineage>
</organism>
<gene>
    <name evidence="1" type="ORF">FRC53_00770</name>
</gene>
<proteinExistence type="predicted"/>